<accession>A0A430J9Z9</accession>
<dbReference type="Gene3D" id="1.20.120.450">
    <property type="entry name" value="dinb family like domain"/>
    <property type="match status" value="1"/>
</dbReference>
<reference evidence="2 3" key="1">
    <citation type="submission" date="2018-12" db="EMBL/GenBank/DDBJ databases">
        <title>Bacillus ochoae sp. nov., Paenibacillus whitsoniae sp. nov., Paenibacillus spiritus sp. nov. Isolated from the Mars Exploration Rover during spacecraft assembly.</title>
        <authorList>
            <person name="Seuylemezian A."/>
            <person name="Vaishampayan P."/>
        </authorList>
    </citation>
    <scope>NUCLEOTIDE SEQUENCE [LARGE SCALE GENOMIC DNA]</scope>
    <source>
        <strain evidence="2 3">MER 54</strain>
    </source>
</reference>
<dbReference type="SUPFAM" id="SSF109854">
    <property type="entry name" value="DinB/YfiT-like putative metalloenzymes"/>
    <property type="match status" value="1"/>
</dbReference>
<dbReference type="OrthoDB" id="2853529at2"/>
<dbReference type="InterPro" id="IPR024775">
    <property type="entry name" value="DinB-like"/>
</dbReference>
<dbReference type="RefSeq" id="WP_126143064.1">
    <property type="nucleotide sequence ID" value="NZ_RXHU01000063.1"/>
</dbReference>
<organism evidence="2 3">
    <name type="scientific">Paenibacillus whitsoniae</name>
    <dbReference type="NCBI Taxonomy" id="2496558"/>
    <lineage>
        <taxon>Bacteria</taxon>
        <taxon>Bacillati</taxon>
        <taxon>Bacillota</taxon>
        <taxon>Bacilli</taxon>
        <taxon>Bacillales</taxon>
        <taxon>Paenibacillaceae</taxon>
        <taxon>Paenibacillus</taxon>
    </lineage>
</organism>
<dbReference type="AlphaFoldDB" id="A0A430J9Z9"/>
<keyword evidence="3" id="KW-1185">Reference proteome</keyword>
<evidence type="ECO:0000313" key="2">
    <source>
        <dbReference type="EMBL" id="RTE07854.1"/>
    </source>
</evidence>
<sequence length="164" mass="18384">MSETKESLGRSVEPYRATSALLRERLAEIAPELLAWKPAPEKWSIQEIAAHLVDASFVHSIRLRKILAEPSEPYLLYAQDDWIASTHANDATLADSLDAFDAILAYNALVYGRLAEAQWARAAFHNGKDVSVDDLFQSFIRHVQTHLAQIQRNIDAWQATKSVG</sequence>
<dbReference type="InterPro" id="IPR034660">
    <property type="entry name" value="DinB/YfiT-like"/>
</dbReference>
<name>A0A430J9Z9_9BACL</name>
<evidence type="ECO:0000259" key="1">
    <source>
        <dbReference type="Pfam" id="PF12867"/>
    </source>
</evidence>
<proteinExistence type="predicted"/>
<dbReference type="EMBL" id="RXHU01000063">
    <property type="protein sequence ID" value="RTE07854.1"/>
    <property type="molecule type" value="Genomic_DNA"/>
</dbReference>
<gene>
    <name evidence="2" type="ORF">EJQ19_20280</name>
</gene>
<dbReference type="Pfam" id="PF12867">
    <property type="entry name" value="DinB_2"/>
    <property type="match status" value="1"/>
</dbReference>
<evidence type="ECO:0000313" key="3">
    <source>
        <dbReference type="Proteomes" id="UP000276128"/>
    </source>
</evidence>
<comment type="caution">
    <text evidence="2">The sequence shown here is derived from an EMBL/GenBank/DDBJ whole genome shotgun (WGS) entry which is preliminary data.</text>
</comment>
<protein>
    <submittedName>
        <fullName evidence="2">DinB family protein</fullName>
    </submittedName>
</protein>
<feature type="domain" description="DinB-like" evidence="1">
    <location>
        <begin position="16"/>
        <end position="150"/>
    </location>
</feature>
<dbReference type="Proteomes" id="UP000276128">
    <property type="component" value="Unassembled WGS sequence"/>
</dbReference>